<evidence type="ECO:0000256" key="1">
    <source>
        <dbReference type="ARBA" id="ARBA00004496"/>
    </source>
</evidence>
<dbReference type="Pfam" id="PF02631">
    <property type="entry name" value="RecX_HTH2"/>
    <property type="match status" value="1"/>
</dbReference>
<accession>A0AA88RCY7</accession>
<dbReference type="GO" id="GO:0006282">
    <property type="term" value="P:regulation of DNA repair"/>
    <property type="evidence" value="ECO:0007669"/>
    <property type="project" value="InterPro"/>
</dbReference>
<evidence type="ECO:0000256" key="3">
    <source>
        <dbReference type="ARBA" id="ARBA00018111"/>
    </source>
</evidence>
<name>A0AA88RCY7_9ASTE</name>
<reference evidence="8" key="1">
    <citation type="submission" date="2022-12" db="EMBL/GenBank/DDBJ databases">
        <title>Draft genome assemblies for two species of Escallonia (Escalloniales).</title>
        <authorList>
            <person name="Chanderbali A."/>
            <person name="Dervinis C."/>
            <person name="Anghel I."/>
            <person name="Soltis D."/>
            <person name="Soltis P."/>
            <person name="Zapata F."/>
        </authorList>
    </citation>
    <scope>NUCLEOTIDE SEQUENCE</scope>
    <source>
        <strain evidence="8">UCBG92.1500</strain>
        <tissue evidence="8">Leaf</tissue>
    </source>
</reference>
<gene>
    <name evidence="8" type="ORF">RJ640_004904</name>
</gene>
<feature type="compositionally biased region" description="Polar residues" evidence="5">
    <location>
        <begin position="72"/>
        <end position="89"/>
    </location>
</feature>
<dbReference type="Proteomes" id="UP001187471">
    <property type="component" value="Unassembled WGS sequence"/>
</dbReference>
<evidence type="ECO:0000256" key="2">
    <source>
        <dbReference type="ARBA" id="ARBA00009695"/>
    </source>
</evidence>
<feature type="region of interest" description="Disordered" evidence="5">
    <location>
        <begin position="55"/>
        <end position="104"/>
    </location>
</feature>
<dbReference type="HAMAP" id="MF_01114">
    <property type="entry name" value="RecX"/>
    <property type="match status" value="1"/>
</dbReference>
<dbReference type="InterPro" id="IPR003783">
    <property type="entry name" value="Regulatory_RecX"/>
</dbReference>
<keyword evidence="9" id="KW-1185">Reference proteome</keyword>
<organism evidence="8 9">
    <name type="scientific">Escallonia rubra</name>
    <dbReference type="NCBI Taxonomy" id="112253"/>
    <lineage>
        <taxon>Eukaryota</taxon>
        <taxon>Viridiplantae</taxon>
        <taxon>Streptophyta</taxon>
        <taxon>Embryophyta</taxon>
        <taxon>Tracheophyta</taxon>
        <taxon>Spermatophyta</taxon>
        <taxon>Magnoliopsida</taxon>
        <taxon>eudicotyledons</taxon>
        <taxon>Gunneridae</taxon>
        <taxon>Pentapetalae</taxon>
        <taxon>asterids</taxon>
        <taxon>campanulids</taxon>
        <taxon>Escalloniales</taxon>
        <taxon>Escalloniaceae</taxon>
        <taxon>Escallonia</taxon>
    </lineage>
</organism>
<dbReference type="Pfam" id="PF21981">
    <property type="entry name" value="RecX_HTH3"/>
    <property type="match status" value="1"/>
</dbReference>
<evidence type="ECO:0000259" key="7">
    <source>
        <dbReference type="Pfam" id="PF21981"/>
    </source>
</evidence>
<dbReference type="Gene3D" id="1.10.10.10">
    <property type="entry name" value="Winged helix-like DNA-binding domain superfamily/Winged helix DNA-binding domain"/>
    <property type="match status" value="3"/>
</dbReference>
<dbReference type="AlphaFoldDB" id="A0AA88RCY7"/>
<evidence type="ECO:0000313" key="8">
    <source>
        <dbReference type="EMBL" id="KAK2979715.1"/>
    </source>
</evidence>
<feature type="compositionally biased region" description="Basic and acidic residues" evidence="5">
    <location>
        <begin position="95"/>
        <end position="104"/>
    </location>
</feature>
<comment type="caution">
    <text evidence="8">The sequence shown here is derived from an EMBL/GenBank/DDBJ whole genome shotgun (WGS) entry which is preliminary data.</text>
</comment>
<comment type="subcellular location">
    <subcellularLocation>
        <location evidence="1">Cytoplasm</location>
    </subcellularLocation>
</comment>
<evidence type="ECO:0000256" key="5">
    <source>
        <dbReference type="SAM" id="MobiDB-lite"/>
    </source>
</evidence>
<feature type="domain" description="RecX third three-helical" evidence="7">
    <location>
        <begin position="367"/>
        <end position="410"/>
    </location>
</feature>
<feature type="domain" description="RecX second three-helical" evidence="6">
    <location>
        <begin position="301"/>
        <end position="341"/>
    </location>
</feature>
<keyword evidence="4" id="KW-0963">Cytoplasm</keyword>
<dbReference type="PANTHER" id="PTHR33602:SF1">
    <property type="entry name" value="REGULATORY PROTEIN RECX FAMILY PROTEIN"/>
    <property type="match status" value="1"/>
</dbReference>
<dbReference type="InterPro" id="IPR053924">
    <property type="entry name" value="RecX_HTH_2nd"/>
</dbReference>
<dbReference type="EMBL" id="JAVXUO010001724">
    <property type="protein sequence ID" value="KAK2979715.1"/>
    <property type="molecule type" value="Genomic_DNA"/>
</dbReference>
<protein>
    <recommendedName>
        <fullName evidence="3">Regulatory protein RecX</fullName>
    </recommendedName>
</protein>
<evidence type="ECO:0000313" key="9">
    <source>
        <dbReference type="Proteomes" id="UP001187471"/>
    </source>
</evidence>
<proteinExistence type="inferred from homology"/>
<dbReference type="GO" id="GO:0005737">
    <property type="term" value="C:cytoplasm"/>
    <property type="evidence" value="ECO:0007669"/>
    <property type="project" value="UniProtKB-SubCell"/>
</dbReference>
<evidence type="ECO:0000259" key="6">
    <source>
        <dbReference type="Pfam" id="PF02631"/>
    </source>
</evidence>
<dbReference type="InterPro" id="IPR036388">
    <property type="entry name" value="WH-like_DNA-bd_sf"/>
</dbReference>
<dbReference type="PANTHER" id="PTHR33602">
    <property type="entry name" value="REGULATORY PROTEIN RECX FAMILY PROTEIN"/>
    <property type="match status" value="1"/>
</dbReference>
<dbReference type="InterPro" id="IPR053925">
    <property type="entry name" value="RecX_HTH_3rd"/>
</dbReference>
<evidence type="ECO:0000256" key="4">
    <source>
        <dbReference type="ARBA" id="ARBA00022490"/>
    </source>
</evidence>
<comment type="similarity">
    <text evidence="2">Belongs to the RecX family.</text>
</comment>
<sequence length="419" mass="47676">MAIVAGKFIGGTALKLQYIPKNPVKNKEKRILSLAMEGSEDREIRDTLGHNLVSAEVSNSGKGSRKSIASVDKSQNKLQNQRSDWSLSLNDEPEAENRIDDKSEIQDHDVVEEHEEEFDIHQKDAGKTKKVAKKMAAEMLATRLENKEIQIPSLPIKDFEDKEMHQATDPNLVRAEVSNGGKSSPKNFVLDNKSLSRFRNHISSNFLVSNDEPEVGNEIHHKDGIEDYEFMEEPEEDVYELQIHQKDVGSTKQEAEKMAVELLAKRAYTAVELKKKLLGKRCDQNIVDAVIADFQSRGLINDCLYAETYSRSRWSSSSWGPRRIKQSLYKKGVTKVDSEKAIKLVFQDGESGGEQELRLGLSKLSMDHLLVQASKQWQRGRDVPSDKRKSRIIRWLQYRGFDWPVVSFVLKKLESQNPP</sequence>